<evidence type="ECO:0000313" key="2">
    <source>
        <dbReference type="Proteomes" id="UP000598820"/>
    </source>
</evidence>
<dbReference type="RefSeq" id="WP_190891530.1">
    <property type="nucleotide sequence ID" value="NZ_JACWZY010000035.1"/>
</dbReference>
<accession>A0A927AUM5</accession>
<dbReference type="Proteomes" id="UP000598820">
    <property type="component" value="Unassembled WGS sequence"/>
</dbReference>
<organism evidence="1 2">
    <name type="scientific">Spirosoma profusum</name>
    <dbReference type="NCBI Taxonomy" id="2771354"/>
    <lineage>
        <taxon>Bacteria</taxon>
        <taxon>Pseudomonadati</taxon>
        <taxon>Bacteroidota</taxon>
        <taxon>Cytophagia</taxon>
        <taxon>Cytophagales</taxon>
        <taxon>Cytophagaceae</taxon>
        <taxon>Spirosoma</taxon>
    </lineage>
</organism>
<sequence>MFKPEIVGGWPVERYVAKPLVSANQSGRFSCPQEPQSPKRAGRLVAHKLEMKVRAVWLHPTPTGADG</sequence>
<protein>
    <submittedName>
        <fullName evidence="1">Uncharacterized protein</fullName>
    </submittedName>
</protein>
<comment type="caution">
    <text evidence="1">The sequence shown here is derived from an EMBL/GenBank/DDBJ whole genome shotgun (WGS) entry which is preliminary data.</text>
</comment>
<name>A0A927AUM5_9BACT</name>
<gene>
    <name evidence="1" type="ORF">IC229_29035</name>
</gene>
<dbReference type="EMBL" id="JACWZY010000035">
    <property type="protein sequence ID" value="MBD2704715.1"/>
    <property type="molecule type" value="Genomic_DNA"/>
</dbReference>
<dbReference type="AlphaFoldDB" id="A0A927AUM5"/>
<proteinExistence type="predicted"/>
<evidence type="ECO:0000313" key="1">
    <source>
        <dbReference type="EMBL" id="MBD2704715.1"/>
    </source>
</evidence>
<reference evidence="1" key="1">
    <citation type="submission" date="2020-09" db="EMBL/GenBank/DDBJ databases">
        <authorList>
            <person name="Kim M.K."/>
        </authorList>
    </citation>
    <scope>NUCLEOTIDE SEQUENCE</scope>
    <source>
        <strain evidence="1">BT702</strain>
    </source>
</reference>
<keyword evidence="2" id="KW-1185">Reference proteome</keyword>